<dbReference type="PANTHER" id="PTHR43080">
    <property type="entry name" value="CBS DOMAIN-CONTAINING PROTEIN CBSX3, MITOCHONDRIAL"/>
    <property type="match status" value="1"/>
</dbReference>
<reference evidence="4 5" key="1">
    <citation type="submission" date="2018-06" db="EMBL/GenBank/DDBJ databases">
        <title>Draft genome sequence of hyperthermophilic methanogen Methanothermobacter tenebrarum sp. MCM-B 1447.</title>
        <authorList>
            <person name="Pore S.D."/>
            <person name="Dagar S."/>
            <person name="Dhakephalkar P.K."/>
        </authorList>
    </citation>
    <scope>NUCLEOTIDE SEQUENCE [LARGE SCALE GENOMIC DNA]</scope>
    <source>
        <strain evidence="4 5">MCM B 1447</strain>
    </source>
</reference>
<feature type="domain" description="CBS" evidence="3">
    <location>
        <begin position="228"/>
        <end position="279"/>
    </location>
</feature>
<name>A0A328PAD5_9EURY</name>
<keyword evidence="1 2" id="KW-0129">CBS domain</keyword>
<dbReference type="RefSeq" id="WP_112093427.1">
    <property type="nucleotide sequence ID" value="NZ_QLOE01000002.1"/>
</dbReference>
<evidence type="ECO:0000313" key="5">
    <source>
        <dbReference type="Proteomes" id="UP000249782"/>
    </source>
</evidence>
<evidence type="ECO:0000259" key="3">
    <source>
        <dbReference type="PROSITE" id="PS51371"/>
    </source>
</evidence>
<dbReference type="InterPro" id="IPR000644">
    <property type="entry name" value="CBS_dom"/>
</dbReference>
<dbReference type="Proteomes" id="UP000249782">
    <property type="component" value="Unassembled WGS sequence"/>
</dbReference>
<comment type="caution">
    <text evidence="4">The sequence shown here is derived from an EMBL/GenBank/DDBJ whole genome shotgun (WGS) entry which is preliminary data.</text>
</comment>
<dbReference type="PROSITE" id="PS51371">
    <property type="entry name" value="CBS"/>
    <property type="match status" value="4"/>
</dbReference>
<evidence type="ECO:0000256" key="2">
    <source>
        <dbReference type="PROSITE-ProRule" id="PRU00703"/>
    </source>
</evidence>
<evidence type="ECO:0000313" key="4">
    <source>
        <dbReference type="EMBL" id="RAO79597.1"/>
    </source>
</evidence>
<accession>A0A328PAD5</accession>
<evidence type="ECO:0000256" key="1">
    <source>
        <dbReference type="ARBA" id="ARBA00023122"/>
    </source>
</evidence>
<dbReference type="AlphaFoldDB" id="A0A328PAD5"/>
<dbReference type="OrthoDB" id="8919at2157"/>
<dbReference type="InterPro" id="IPR051257">
    <property type="entry name" value="Diverse_CBS-Domain"/>
</dbReference>
<dbReference type="SMART" id="SM00116">
    <property type="entry name" value="CBS"/>
    <property type="match status" value="4"/>
</dbReference>
<organism evidence="4 5">
    <name type="scientific">Methanothermobacter tenebrarum</name>
    <dbReference type="NCBI Taxonomy" id="680118"/>
    <lineage>
        <taxon>Archaea</taxon>
        <taxon>Methanobacteriati</taxon>
        <taxon>Methanobacteriota</taxon>
        <taxon>Methanomada group</taxon>
        <taxon>Methanobacteria</taxon>
        <taxon>Methanobacteriales</taxon>
        <taxon>Methanobacteriaceae</taxon>
        <taxon>Methanothermobacter</taxon>
    </lineage>
</organism>
<dbReference type="EMBL" id="QLOE01000002">
    <property type="protein sequence ID" value="RAO79597.1"/>
    <property type="molecule type" value="Genomic_DNA"/>
</dbReference>
<sequence length="279" mass="31172">MKVEDVMTTTVKVMPDTQQVSYARNLMLKHGISHIVVVDSERKPVGIVTEKDITRKLRVAGPTWRRRPIDKISIKRVMSKDLISVPATADIREAVDIMLRNNISSLPVVEDGKLVGIITKTDLLRVYNEKCKGRWKVSDLMTKNVITVTENHTIAHVTSLMEENRIGRIIVIKDGEPVGIITSENISFAQLEDPETGVPLEKIYFIGRASKKKKKVRLVSMLTAGDIMTEDLIKLEENADAAKAANIMLKEKISGIPIVDEKNQLKGIITKTDIIKGIQ</sequence>
<dbReference type="Pfam" id="PF00571">
    <property type="entry name" value="CBS"/>
    <property type="match status" value="4"/>
</dbReference>
<dbReference type="Gene3D" id="3.10.580.10">
    <property type="entry name" value="CBS-domain"/>
    <property type="match status" value="2"/>
</dbReference>
<proteinExistence type="predicted"/>
<dbReference type="PANTHER" id="PTHR43080:SF29">
    <property type="entry name" value="OS02G0818000 PROTEIN"/>
    <property type="match status" value="1"/>
</dbReference>
<feature type="domain" description="CBS" evidence="3">
    <location>
        <begin position="141"/>
        <end position="196"/>
    </location>
</feature>
<dbReference type="InterPro" id="IPR046342">
    <property type="entry name" value="CBS_dom_sf"/>
</dbReference>
<dbReference type="SUPFAM" id="SSF54631">
    <property type="entry name" value="CBS-domain pair"/>
    <property type="match status" value="2"/>
</dbReference>
<feature type="domain" description="CBS" evidence="3">
    <location>
        <begin position="78"/>
        <end position="137"/>
    </location>
</feature>
<protein>
    <submittedName>
        <fullName evidence="4">Inosine-5-monophosphate dehydrogenase</fullName>
    </submittedName>
</protein>
<gene>
    <name evidence="4" type="ORF">DPC56_02140</name>
</gene>
<keyword evidence="5" id="KW-1185">Reference proteome</keyword>
<dbReference type="CDD" id="cd04584">
    <property type="entry name" value="CBS_pair_AcuB_like"/>
    <property type="match status" value="1"/>
</dbReference>
<feature type="domain" description="CBS" evidence="3">
    <location>
        <begin position="7"/>
        <end position="63"/>
    </location>
</feature>